<dbReference type="GO" id="GO:0016020">
    <property type="term" value="C:membrane"/>
    <property type="evidence" value="ECO:0007669"/>
    <property type="project" value="TreeGrafter"/>
</dbReference>
<dbReference type="EMBL" id="KQ459102">
    <property type="protein sequence ID" value="KPJ03793.1"/>
    <property type="molecule type" value="Genomic_DNA"/>
</dbReference>
<dbReference type="PANTHER" id="PTHR21879:SF1">
    <property type="entry name" value="FI01546P"/>
    <property type="match status" value="1"/>
</dbReference>
<evidence type="ECO:0008006" key="4">
    <source>
        <dbReference type="Google" id="ProtNLM"/>
    </source>
</evidence>
<feature type="signal peptide" evidence="1">
    <location>
        <begin position="1"/>
        <end position="15"/>
    </location>
</feature>
<evidence type="ECO:0000256" key="1">
    <source>
        <dbReference type="SAM" id="SignalP"/>
    </source>
</evidence>
<dbReference type="AlphaFoldDB" id="A0A0N1IA95"/>
<keyword evidence="1" id="KW-0732">Signal</keyword>
<organism evidence="2 3">
    <name type="scientific">Papilio xuthus</name>
    <name type="common">Asian swallowtail butterfly</name>
    <dbReference type="NCBI Taxonomy" id="66420"/>
    <lineage>
        <taxon>Eukaryota</taxon>
        <taxon>Metazoa</taxon>
        <taxon>Ecdysozoa</taxon>
        <taxon>Arthropoda</taxon>
        <taxon>Hexapoda</taxon>
        <taxon>Insecta</taxon>
        <taxon>Pterygota</taxon>
        <taxon>Neoptera</taxon>
        <taxon>Endopterygota</taxon>
        <taxon>Lepidoptera</taxon>
        <taxon>Glossata</taxon>
        <taxon>Ditrysia</taxon>
        <taxon>Papilionoidea</taxon>
        <taxon>Papilionidae</taxon>
        <taxon>Papilioninae</taxon>
        <taxon>Papilio</taxon>
    </lineage>
</organism>
<accession>A0A0N1IA95</accession>
<dbReference type="InterPro" id="IPR012464">
    <property type="entry name" value="DUF1676"/>
</dbReference>
<sequence>MRGLLALFLVATAQAMPAFDQDAKEQGLMTSVMGVVKECVENDVSLCLKEKALKYVESLSTAREMDLADGVTLLGTGSPRSARAFEPLSDEPQAREAQVESRLLDSAADFLENHVIQFKLPSSAVEGMKRSLEEGEFYNRTCIINF</sequence>
<proteinExistence type="predicted"/>
<dbReference type="Proteomes" id="UP000053268">
    <property type="component" value="Unassembled WGS sequence"/>
</dbReference>
<feature type="chain" id="PRO_5013175725" description="FAS1 domain-containing protein" evidence="1">
    <location>
        <begin position="16"/>
        <end position="146"/>
    </location>
</feature>
<dbReference type="PANTHER" id="PTHR21879">
    <property type="entry name" value="FI03362P-RELATED-RELATED"/>
    <property type="match status" value="1"/>
</dbReference>
<evidence type="ECO:0000313" key="2">
    <source>
        <dbReference type="EMBL" id="KPJ03793.1"/>
    </source>
</evidence>
<dbReference type="Pfam" id="PF07898">
    <property type="entry name" value="DUF1676"/>
    <property type="match status" value="1"/>
</dbReference>
<gene>
    <name evidence="2" type="ORF">RR46_00184</name>
</gene>
<evidence type="ECO:0000313" key="3">
    <source>
        <dbReference type="Proteomes" id="UP000053268"/>
    </source>
</evidence>
<dbReference type="STRING" id="66420.A0A0N1IA95"/>
<keyword evidence="3" id="KW-1185">Reference proteome</keyword>
<name>A0A0N1IA95_PAPXU</name>
<reference evidence="2 3" key="1">
    <citation type="journal article" date="2015" name="Nat. Commun.">
        <title>Outbred genome sequencing and CRISPR/Cas9 gene editing in butterflies.</title>
        <authorList>
            <person name="Li X."/>
            <person name="Fan D."/>
            <person name="Zhang W."/>
            <person name="Liu G."/>
            <person name="Zhang L."/>
            <person name="Zhao L."/>
            <person name="Fang X."/>
            <person name="Chen L."/>
            <person name="Dong Y."/>
            <person name="Chen Y."/>
            <person name="Ding Y."/>
            <person name="Zhao R."/>
            <person name="Feng M."/>
            <person name="Zhu Y."/>
            <person name="Feng Y."/>
            <person name="Jiang X."/>
            <person name="Zhu D."/>
            <person name="Xiang H."/>
            <person name="Feng X."/>
            <person name="Li S."/>
            <person name="Wang J."/>
            <person name="Zhang G."/>
            <person name="Kronforst M.R."/>
            <person name="Wang W."/>
        </authorList>
    </citation>
    <scope>NUCLEOTIDE SEQUENCE [LARGE SCALE GENOMIC DNA]</scope>
    <source>
        <strain evidence="2">Ya'a_city_454_Px</strain>
        <tissue evidence="2">Whole body</tissue>
    </source>
</reference>
<protein>
    <recommendedName>
        <fullName evidence="4">FAS1 domain-containing protein</fullName>
    </recommendedName>
</protein>